<dbReference type="GO" id="GO:0030170">
    <property type="term" value="F:pyridoxal phosphate binding"/>
    <property type="evidence" value="ECO:0007669"/>
    <property type="project" value="InterPro"/>
</dbReference>
<dbReference type="InterPro" id="IPR004838">
    <property type="entry name" value="NHTrfase_class1_PyrdxlP-BS"/>
</dbReference>
<dbReference type="FunFam" id="3.40.640.10:FF:000033">
    <property type="entry name" value="Aspartate aminotransferase"/>
    <property type="match status" value="1"/>
</dbReference>
<keyword evidence="4 6" id="KW-0808">Transferase</keyword>
<evidence type="ECO:0000256" key="6">
    <source>
        <dbReference type="RuleBase" id="RU000481"/>
    </source>
</evidence>
<dbReference type="Proteomes" id="UP001299265">
    <property type="component" value="Unassembled WGS sequence"/>
</dbReference>
<dbReference type="InterPro" id="IPR050596">
    <property type="entry name" value="AspAT/PAT-like"/>
</dbReference>
<dbReference type="InterPro" id="IPR015422">
    <property type="entry name" value="PyrdxlP-dep_Trfase_small"/>
</dbReference>
<evidence type="ECO:0000313" key="9">
    <source>
        <dbReference type="Proteomes" id="UP001299265"/>
    </source>
</evidence>
<proteinExistence type="inferred from homology"/>
<dbReference type="CDD" id="cd00609">
    <property type="entry name" value="AAT_like"/>
    <property type="match status" value="1"/>
</dbReference>
<keyword evidence="3 6" id="KW-0032">Aminotransferase</keyword>
<evidence type="ECO:0000256" key="4">
    <source>
        <dbReference type="ARBA" id="ARBA00022679"/>
    </source>
</evidence>
<evidence type="ECO:0000259" key="7">
    <source>
        <dbReference type="Pfam" id="PF00155"/>
    </source>
</evidence>
<evidence type="ECO:0000256" key="2">
    <source>
        <dbReference type="ARBA" id="ARBA00007441"/>
    </source>
</evidence>
<dbReference type="Gene3D" id="3.90.1150.10">
    <property type="entry name" value="Aspartate Aminotransferase, domain 1"/>
    <property type="match status" value="1"/>
</dbReference>
<dbReference type="Pfam" id="PF00155">
    <property type="entry name" value="Aminotran_1_2"/>
    <property type="match status" value="1"/>
</dbReference>
<organism evidence="8 9">
    <name type="scientific">Lientehia hominis</name>
    <dbReference type="NCBI Taxonomy" id="2897778"/>
    <lineage>
        <taxon>Bacteria</taxon>
        <taxon>Bacillati</taxon>
        <taxon>Bacillota</taxon>
        <taxon>Clostridia</taxon>
        <taxon>Lachnospirales</taxon>
        <taxon>Lachnospiraceae</taxon>
        <taxon>Lientehia</taxon>
    </lineage>
</organism>
<comment type="similarity">
    <text evidence="2 6">Belongs to the class-I pyridoxal-phosphate-dependent aminotransferase family.</text>
</comment>
<accession>A0AAP2RJP7</accession>
<evidence type="ECO:0000256" key="1">
    <source>
        <dbReference type="ARBA" id="ARBA00001933"/>
    </source>
</evidence>
<comment type="cofactor">
    <cofactor evidence="1 6">
        <name>pyridoxal 5'-phosphate</name>
        <dbReference type="ChEBI" id="CHEBI:597326"/>
    </cofactor>
</comment>
<dbReference type="GO" id="GO:0008483">
    <property type="term" value="F:transaminase activity"/>
    <property type="evidence" value="ECO:0007669"/>
    <property type="project" value="UniProtKB-KW"/>
</dbReference>
<comment type="caution">
    <text evidence="8">The sequence shown here is derived from an EMBL/GenBank/DDBJ whole genome shotgun (WGS) entry which is preliminary data.</text>
</comment>
<reference evidence="8 9" key="1">
    <citation type="submission" date="2021-11" db="EMBL/GenBank/DDBJ databases">
        <title>Lacrimispora sp. nov. NSJ-141 isolated from human feces.</title>
        <authorList>
            <person name="Abdugheni R."/>
        </authorList>
    </citation>
    <scope>NUCLEOTIDE SEQUENCE [LARGE SCALE GENOMIC DNA]</scope>
    <source>
        <strain evidence="8 9">NSJ-141</strain>
    </source>
</reference>
<keyword evidence="9" id="KW-1185">Reference proteome</keyword>
<dbReference type="GO" id="GO:0006520">
    <property type="term" value="P:amino acid metabolic process"/>
    <property type="evidence" value="ECO:0007669"/>
    <property type="project" value="InterPro"/>
</dbReference>
<feature type="domain" description="Aminotransferase class I/classII large" evidence="7">
    <location>
        <begin position="31"/>
        <end position="380"/>
    </location>
</feature>
<dbReference type="Gene3D" id="3.40.640.10">
    <property type="entry name" value="Type I PLP-dependent aspartate aminotransferase-like (Major domain)"/>
    <property type="match status" value="1"/>
</dbReference>
<dbReference type="InterPro" id="IPR004839">
    <property type="entry name" value="Aminotransferase_I/II_large"/>
</dbReference>
<dbReference type="PANTHER" id="PTHR46383">
    <property type="entry name" value="ASPARTATE AMINOTRANSFERASE"/>
    <property type="match status" value="1"/>
</dbReference>
<name>A0AAP2RJP7_9FIRM</name>
<dbReference type="SUPFAM" id="SSF53383">
    <property type="entry name" value="PLP-dependent transferases"/>
    <property type="match status" value="1"/>
</dbReference>
<evidence type="ECO:0000256" key="3">
    <source>
        <dbReference type="ARBA" id="ARBA00022576"/>
    </source>
</evidence>
<dbReference type="EMBL" id="JAJNOR010000009">
    <property type="protein sequence ID" value="MCD2493472.1"/>
    <property type="molecule type" value="Genomic_DNA"/>
</dbReference>
<dbReference type="EC" id="2.6.1.-" evidence="6"/>
<dbReference type="RefSeq" id="WP_231063325.1">
    <property type="nucleotide sequence ID" value="NZ_JAJNOR010000009.1"/>
</dbReference>
<dbReference type="PANTHER" id="PTHR46383:SF1">
    <property type="entry name" value="ASPARTATE AMINOTRANSFERASE"/>
    <property type="match status" value="1"/>
</dbReference>
<dbReference type="InterPro" id="IPR015421">
    <property type="entry name" value="PyrdxlP-dep_Trfase_major"/>
</dbReference>
<dbReference type="PROSITE" id="PS00105">
    <property type="entry name" value="AA_TRANSFER_CLASS_1"/>
    <property type="match status" value="1"/>
</dbReference>
<evidence type="ECO:0000313" key="8">
    <source>
        <dbReference type="EMBL" id="MCD2493472.1"/>
    </source>
</evidence>
<protein>
    <recommendedName>
        <fullName evidence="6">Aminotransferase</fullName>
        <ecNumber evidence="6">2.6.1.-</ecNumber>
    </recommendedName>
</protein>
<sequence length="389" mass="43001">MATSLNPYVLAAPNSKIRTVFNKVDGKEGLVKFVLGEPNFDTAPNIVTAAEKALEAGHTHYVTNAGIYELRKAISDKMQRDNHIYYDPQTEIMVANGGTEAIWLSMQAIIEPGDEVLVPGPYWSPYPSLVKLLHAAPVVVPMLEEDGFMYNIENLRKAVTPRTKLLILNTPCNPTGGMADLQLLKEIAALAKERDFYVMSDEVYEKLVYDGNEHVSLASLPGMKERTITVNSFSKSYAMTGWRVGYVMSSARIIKYCNKLHELEASCTNVPAQWGAVEALTGDQTVVDFMLGEYTRRRRMIVDGLNAIKGISCVAPKGTFYAFANVKGANMSSDEFCNRLIDEAGLVVIPGDAFGEYGEGYVRMSFAVSDETIIEGLNRLDMFMSKLNI</sequence>
<dbReference type="AlphaFoldDB" id="A0AAP2RJP7"/>
<keyword evidence="5" id="KW-0663">Pyridoxal phosphate</keyword>
<evidence type="ECO:0000256" key="5">
    <source>
        <dbReference type="ARBA" id="ARBA00022898"/>
    </source>
</evidence>
<gene>
    <name evidence="8" type="ORF">LQE92_12690</name>
</gene>
<dbReference type="InterPro" id="IPR015424">
    <property type="entry name" value="PyrdxlP-dep_Trfase"/>
</dbReference>